<evidence type="ECO:0000313" key="2">
    <source>
        <dbReference type="Proteomes" id="UP001500620"/>
    </source>
</evidence>
<evidence type="ECO:0000313" key="1">
    <source>
        <dbReference type="EMBL" id="GAA4262776.1"/>
    </source>
</evidence>
<accession>A0ABP8DS47</accession>
<gene>
    <name evidence="1" type="ORF">GCM10022255_101330</name>
</gene>
<proteinExistence type="predicted"/>
<dbReference type="RefSeq" id="WP_345140677.1">
    <property type="nucleotide sequence ID" value="NZ_BAABAT010000055.1"/>
</dbReference>
<reference evidence="2" key="1">
    <citation type="journal article" date="2019" name="Int. J. Syst. Evol. Microbiol.">
        <title>The Global Catalogue of Microorganisms (GCM) 10K type strain sequencing project: providing services to taxonomists for standard genome sequencing and annotation.</title>
        <authorList>
            <consortium name="The Broad Institute Genomics Platform"/>
            <consortium name="The Broad Institute Genome Sequencing Center for Infectious Disease"/>
            <person name="Wu L."/>
            <person name="Ma J."/>
        </authorList>
    </citation>
    <scope>NUCLEOTIDE SEQUENCE [LARGE SCALE GENOMIC DNA]</scope>
    <source>
        <strain evidence="2">JCM 17441</strain>
    </source>
</reference>
<sequence>MRVGDLVRARWQSVNPTDQLTARGLHRDDLYLEIPPGRAGVDVPARRVRPPAARMVTAAHR</sequence>
<dbReference type="Proteomes" id="UP001500620">
    <property type="component" value="Unassembled WGS sequence"/>
</dbReference>
<protein>
    <submittedName>
        <fullName evidence="1">Uncharacterized protein</fullName>
    </submittedName>
</protein>
<keyword evidence="2" id="KW-1185">Reference proteome</keyword>
<organism evidence="1 2">
    <name type="scientific">Dactylosporangium darangshiense</name>
    <dbReference type="NCBI Taxonomy" id="579108"/>
    <lineage>
        <taxon>Bacteria</taxon>
        <taxon>Bacillati</taxon>
        <taxon>Actinomycetota</taxon>
        <taxon>Actinomycetes</taxon>
        <taxon>Micromonosporales</taxon>
        <taxon>Micromonosporaceae</taxon>
        <taxon>Dactylosporangium</taxon>
    </lineage>
</organism>
<dbReference type="EMBL" id="BAABAT010000055">
    <property type="protein sequence ID" value="GAA4262776.1"/>
    <property type="molecule type" value="Genomic_DNA"/>
</dbReference>
<comment type="caution">
    <text evidence="1">The sequence shown here is derived from an EMBL/GenBank/DDBJ whole genome shotgun (WGS) entry which is preliminary data.</text>
</comment>
<name>A0ABP8DS47_9ACTN</name>